<dbReference type="RefSeq" id="WP_144261899.1">
    <property type="nucleotide sequence ID" value="NZ_QMDX01000005.1"/>
</dbReference>
<dbReference type="OrthoDB" id="27270at2157"/>
<dbReference type="Proteomes" id="UP000319894">
    <property type="component" value="Unassembled WGS sequence"/>
</dbReference>
<dbReference type="Pfam" id="PF00082">
    <property type="entry name" value="Peptidase_S8"/>
    <property type="match status" value="1"/>
</dbReference>
<dbReference type="AlphaFoldDB" id="A0A554N902"/>
<feature type="active site" description="Charge relay system" evidence="5 6">
    <location>
        <position position="534"/>
    </location>
</feature>
<name>A0A554N902_9EURY</name>
<keyword evidence="2 6" id="KW-0645">Protease</keyword>
<dbReference type="PRINTS" id="PR00723">
    <property type="entry name" value="SUBTILISIN"/>
</dbReference>
<organism evidence="9 10">
    <name type="scientific">Haloglomus irregulare</name>
    <dbReference type="NCBI Taxonomy" id="2234134"/>
    <lineage>
        <taxon>Archaea</taxon>
        <taxon>Methanobacteriati</taxon>
        <taxon>Methanobacteriota</taxon>
        <taxon>Stenosarchaea group</taxon>
        <taxon>Halobacteria</taxon>
        <taxon>Halobacteriales</taxon>
        <taxon>Natronomonadaceae</taxon>
        <taxon>Haloglomus</taxon>
    </lineage>
</organism>
<evidence type="ECO:0000313" key="10">
    <source>
        <dbReference type="Proteomes" id="UP000319894"/>
    </source>
</evidence>
<dbReference type="InterPro" id="IPR000209">
    <property type="entry name" value="Peptidase_S8/S53_dom"/>
</dbReference>
<protein>
    <recommendedName>
        <fullName evidence="8">Peptidase S8/S53 domain-containing protein</fullName>
    </recommendedName>
</protein>
<dbReference type="PANTHER" id="PTHR43806">
    <property type="entry name" value="PEPTIDASE S8"/>
    <property type="match status" value="1"/>
</dbReference>
<keyword evidence="3 6" id="KW-0378">Hydrolase</keyword>
<comment type="caution">
    <text evidence="9">The sequence shown here is derived from an EMBL/GenBank/DDBJ whole genome shotgun (WGS) entry which is preliminary data.</text>
</comment>
<dbReference type="GO" id="GO:0004252">
    <property type="term" value="F:serine-type endopeptidase activity"/>
    <property type="evidence" value="ECO:0007669"/>
    <property type="project" value="UniProtKB-UniRule"/>
</dbReference>
<proteinExistence type="inferred from homology"/>
<evidence type="ECO:0000256" key="1">
    <source>
        <dbReference type="ARBA" id="ARBA00011073"/>
    </source>
</evidence>
<feature type="compositionally biased region" description="Polar residues" evidence="7">
    <location>
        <begin position="353"/>
        <end position="364"/>
    </location>
</feature>
<evidence type="ECO:0000256" key="5">
    <source>
        <dbReference type="PIRSR" id="PIRSR615500-1"/>
    </source>
</evidence>
<dbReference type="InterPro" id="IPR023827">
    <property type="entry name" value="Peptidase_S8_Asp-AS"/>
</dbReference>
<feature type="region of interest" description="Disordered" evidence="7">
    <location>
        <begin position="713"/>
        <end position="756"/>
    </location>
</feature>
<dbReference type="InterPro" id="IPR015500">
    <property type="entry name" value="Peptidase_S8_subtilisin-rel"/>
</dbReference>
<sequence>MQSNRRSILKIAGAAGAGTLLSGTAAARASVDDDLDLDGGLQEVLVTFDRQANVDVLDQYTLADGYHAFSEFPVAYARMTGDQIERVAALSTVLSVEANYDVELHNDDAREVTGVNTVQREQFYTGETVHVAVIDSGIDGNHPDFSESLRHNFRFVNPLDSDEPMWTDVGPANTGGTGHGTHCSGTVTGEGSQSDGRYRGMAPDADLTVYSTTAGAALLQIVGAYNDLIRRQREGRHDIQVINNSYGPISGNDADYSPAAALNLATYAAFDEGMVPVFSAGNSGPETNTLSNYGKAPHVLASAATNDAMEPTDFTSRGRRPGNFDDPAKYNYDRIEAFDNQETFYGQTTVENLTPVGNEQSDSGTLAPGGSTISGPDTGQSQFFDLSPSEVYDGGSQGFIRAKLTWDRPTDDLDLFLRKGGEDGDAVASSTQGTGVTTETLKATIDLDADYVLEVDPFRSTGVSYEVTWRYYEVPDTSPPYGVYRPSLGTPGDFLMSTMDPADPLQGYGAIVRNVDAQVDSAREPYYGKLSGTSMSGPVLCGICALAYDAHRQNTGEWPDPMDVIVTMEATAKDVLDEYTTWNVGTGFADADAAVALAEEDRLFTREQYDDAVDLAGGTDEPAAEPEAVFSVSGSRSDDGTAFTAGSTNQITLTVDPSSEARVRDRIPFGWDVVGGNHDRVYAEAGDRYVEFDPVSGGEVEVSYFVEAPERTGRHRFGPAEAAPEAEDGPRPGTFQRFTGTDTNGVVGVDQADPSP</sequence>
<keyword evidence="10" id="KW-1185">Reference proteome</keyword>
<evidence type="ECO:0000256" key="4">
    <source>
        <dbReference type="ARBA" id="ARBA00022825"/>
    </source>
</evidence>
<evidence type="ECO:0000313" key="9">
    <source>
        <dbReference type="EMBL" id="TSD13851.1"/>
    </source>
</evidence>
<evidence type="ECO:0000256" key="7">
    <source>
        <dbReference type="SAM" id="MobiDB-lite"/>
    </source>
</evidence>
<dbReference type="InterPro" id="IPR036852">
    <property type="entry name" value="Peptidase_S8/S53_dom_sf"/>
</dbReference>
<accession>A0A554N902</accession>
<dbReference type="InterPro" id="IPR006311">
    <property type="entry name" value="TAT_signal"/>
</dbReference>
<dbReference type="PROSITE" id="PS00136">
    <property type="entry name" value="SUBTILASE_ASP"/>
    <property type="match status" value="1"/>
</dbReference>
<dbReference type="EMBL" id="QMDX01000005">
    <property type="protein sequence ID" value="TSD13851.1"/>
    <property type="molecule type" value="Genomic_DNA"/>
</dbReference>
<dbReference type="GO" id="GO:0006508">
    <property type="term" value="P:proteolysis"/>
    <property type="evidence" value="ECO:0007669"/>
    <property type="project" value="UniProtKB-KW"/>
</dbReference>
<dbReference type="PROSITE" id="PS51318">
    <property type="entry name" value="TAT"/>
    <property type="match status" value="1"/>
</dbReference>
<feature type="region of interest" description="Disordered" evidence="7">
    <location>
        <begin position="353"/>
        <end position="383"/>
    </location>
</feature>
<dbReference type="PROSITE" id="PS51892">
    <property type="entry name" value="SUBTILASE"/>
    <property type="match status" value="1"/>
</dbReference>
<evidence type="ECO:0000256" key="3">
    <source>
        <dbReference type="ARBA" id="ARBA00022801"/>
    </source>
</evidence>
<evidence type="ECO:0000256" key="2">
    <source>
        <dbReference type="ARBA" id="ARBA00022670"/>
    </source>
</evidence>
<reference evidence="9 10" key="1">
    <citation type="submission" date="2018-06" db="EMBL/GenBank/DDBJ databases">
        <title>Natronomonas sp. F16-60 a new haloarchaeon isolated from a solar saltern of Isla Cristina, Huelva, Spain.</title>
        <authorList>
            <person name="Duran-Viseras A."/>
            <person name="Sanchez-Porro C."/>
            <person name="Ventosa A."/>
        </authorList>
    </citation>
    <scope>NUCLEOTIDE SEQUENCE [LARGE SCALE GENOMIC DNA]</scope>
    <source>
        <strain evidence="9 10">F16-60</strain>
    </source>
</reference>
<dbReference type="InterPro" id="IPR050131">
    <property type="entry name" value="Peptidase_S8_subtilisin-like"/>
</dbReference>
<keyword evidence="4 6" id="KW-0720">Serine protease</keyword>
<comment type="similarity">
    <text evidence="1 6">Belongs to the peptidase S8 family.</text>
</comment>
<evidence type="ECO:0000259" key="8">
    <source>
        <dbReference type="Pfam" id="PF00082"/>
    </source>
</evidence>
<feature type="active site" description="Charge relay system" evidence="5 6">
    <location>
        <position position="179"/>
    </location>
</feature>
<dbReference type="PANTHER" id="PTHR43806:SF11">
    <property type="entry name" value="CEREVISIN-RELATED"/>
    <property type="match status" value="1"/>
</dbReference>
<dbReference type="PROSITE" id="PS00137">
    <property type="entry name" value="SUBTILASE_HIS"/>
    <property type="match status" value="1"/>
</dbReference>
<dbReference type="SUPFAM" id="SSF52743">
    <property type="entry name" value="Subtilisin-like"/>
    <property type="match status" value="1"/>
</dbReference>
<dbReference type="Gene3D" id="3.40.50.200">
    <property type="entry name" value="Peptidase S8/S53 domain"/>
    <property type="match status" value="2"/>
</dbReference>
<feature type="compositionally biased region" description="Polar residues" evidence="7">
    <location>
        <begin position="371"/>
        <end position="383"/>
    </location>
</feature>
<feature type="domain" description="Peptidase S8/S53" evidence="8">
    <location>
        <begin position="126"/>
        <end position="321"/>
    </location>
</feature>
<dbReference type="InParanoid" id="A0A554N902"/>
<gene>
    <name evidence="9" type="ORF">DP107_09355</name>
</gene>
<evidence type="ECO:0000256" key="6">
    <source>
        <dbReference type="PROSITE-ProRule" id="PRU01240"/>
    </source>
</evidence>
<feature type="active site" description="Charge relay system" evidence="5 6">
    <location>
        <position position="135"/>
    </location>
</feature>
<dbReference type="InterPro" id="IPR022398">
    <property type="entry name" value="Peptidase_S8_His-AS"/>
</dbReference>